<evidence type="ECO:0000259" key="2">
    <source>
        <dbReference type="Pfam" id="PF06820"/>
    </source>
</evidence>
<dbReference type="InterPro" id="IPR013609">
    <property type="entry name" value="Stf-like_N"/>
</dbReference>
<accession>D2TM84</accession>
<organism evidence="4 5">
    <name type="scientific">Citrobacter rodentium (strain ICC168)</name>
    <name type="common">Citrobacter freundii biotype 4280</name>
    <dbReference type="NCBI Taxonomy" id="637910"/>
    <lineage>
        <taxon>Bacteria</taxon>
        <taxon>Pseudomonadati</taxon>
        <taxon>Pseudomonadota</taxon>
        <taxon>Gammaproteobacteria</taxon>
        <taxon>Enterobacterales</taxon>
        <taxon>Enterobacteriaceae</taxon>
        <taxon>Citrobacter</taxon>
    </lineage>
</organism>
<dbReference type="Pfam" id="PF08400">
    <property type="entry name" value="phage_tail_N"/>
    <property type="match status" value="1"/>
</dbReference>
<evidence type="ECO:0000313" key="5">
    <source>
        <dbReference type="Proteomes" id="UP000001889"/>
    </source>
</evidence>
<dbReference type="eggNOG" id="COG3064">
    <property type="taxonomic scope" value="Bacteria"/>
</dbReference>
<name>D2TM84_CITRI</name>
<dbReference type="AlphaFoldDB" id="D2TM84"/>
<gene>
    <name evidence="4" type="ordered locus">ROD_31731</name>
</gene>
<evidence type="ECO:0000256" key="1">
    <source>
        <dbReference type="SAM" id="MobiDB-lite"/>
    </source>
</evidence>
<dbReference type="KEGG" id="cro:ROD_31731"/>
<sequence>MGEIEVSEDDKPGTLNAFLMREADAVYYPDSLKKLEEAAEEAVRSAEEAAGRLKTQWGRGGRKVTEASQERQDQPVRLVYLDRRATRARHKSGSFWDLQTLLKLNSHGWFPDTDGTLITGLTFLDPKDATQVQRVFRHLQVWFGDGPWQDIKDLDEVSSETGRTGG</sequence>
<dbReference type="HOGENOM" id="CLU_1599811_0_0_6"/>
<proteinExistence type="predicted"/>
<dbReference type="EMBL" id="FN543502">
    <property type="protein sequence ID" value="CBG89898.1"/>
    <property type="molecule type" value="Genomic_DNA"/>
</dbReference>
<feature type="domain" description="Lambda-like tail fibre protein N-terminal" evidence="3">
    <location>
        <begin position="2"/>
        <end position="52"/>
    </location>
</feature>
<feature type="compositionally biased region" description="Basic and acidic residues" evidence="1">
    <location>
        <begin position="63"/>
        <end position="72"/>
    </location>
</feature>
<protein>
    <submittedName>
        <fullName evidence="4">Phage tail fibre protein</fullName>
    </submittedName>
</protein>
<evidence type="ECO:0000313" key="4">
    <source>
        <dbReference type="EMBL" id="CBG89898.1"/>
    </source>
</evidence>
<dbReference type="Proteomes" id="UP000001889">
    <property type="component" value="Chromosome"/>
</dbReference>
<feature type="region of interest" description="Disordered" evidence="1">
    <location>
        <begin position="46"/>
        <end position="72"/>
    </location>
</feature>
<keyword evidence="5" id="KW-1185">Reference proteome</keyword>
<dbReference type="InterPro" id="IPR009640">
    <property type="entry name" value="Phage_933W_L0121_C"/>
</dbReference>
<dbReference type="Pfam" id="PF06820">
    <property type="entry name" value="Phage_fiber_C"/>
    <property type="match status" value="1"/>
</dbReference>
<reference evidence="4 5" key="1">
    <citation type="journal article" date="2010" name="J. Bacteriol.">
        <title>The Citrobacter rodentium genome sequence reveals convergent evolution with human pathogenic Escherichia coli.</title>
        <authorList>
            <person name="Petty N.K."/>
            <person name="Bulgin R."/>
            <person name="Crepin V.F."/>
            <person name="Cerdeno-Tarraga A.M."/>
            <person name="Schroeder G.N."/>
            <person name="Quail M.A."/>
            <person name="Lennard N."/>
            <person name="Corton C."/>
            <person name="Barron A."/>
            <person name="Clark L."/>
            <person name="Toribio A.L."/>
            <person name="Parkhill J."/>
            <person name="Dougan G."/>
            <person name="Frankel G."/>
            <person name="Thomson N.R."/>
        </authorList>
    </citation>
    <scope>NUCLEOTIDE SEQUENCE [LARGE SCALE GENOMIC DNA]</scope>
    <source>
        <strain evidence="4 5">ICC168</strain>
    </source>
</reference>
<feature type="domain" description="Bacteriophage 933W L0121 tail fibre C-terminal" evidence="2">
    <location>
        <begin position="102"/>
        <end position="155"/>
    </location>
</feature>
<evidence type="ECO:0000259" key="3">
    <source>
        <dbReference type="Pfam" id="PF08400"/>
    </source>
</evidence>